<reference evidence="6 7" key="1">
    <citation type="submission" date="2019-12" db="EMBL/GenBank/DDBJ databases">
        <authorList>
            <person name="Alioto T."/>
            <person name="Alioto T."/>
            <person name="Gomez Garrido J."/>
        </authorList>
    </citation>
    <scope>NUCLEOTIDE SEQUENCE [LARGE SCALE GENOMIC DNA]</scope>
</reference>
<dbReference type="InterPro" id="IPR036420">
    <property type="entry name" value="BRCT_dom_sf"/>
</dbReference>
<protein>
    <recommendedName>
        <fullName evidence="5">BRCT domain-containing protein</fullName>
    </recommendedName>
</protein>
<evidence type="ECO:0000313" key="7">
    <source>
        <dbReference type="Proteomes" id="UP000594638"/>
    </source>
</evidence>
<feature type="region of interest" description="Disordered" evidence="4">
    <location>
        <begin position="511"/>
        <end position="532"/>
    </location>
</feature>
<gene>
    <name evidence="6" type="ORF">OLEA9_A044297</name>
</gene>
<dbReference type="CDD" id="cd17744">
    <property type="entry name" value="BRCT_MDC1_rpt1"/>
    <property type="match status" value="1"/>
</dbReference>
<dbReference type="Pfam" id="PF16589">
    <property type="entry name" value="BRCT_2"/>
    <property type="match status" value="1"/>
</dbReference>
<dbReference type="Gene3D" id="3.40.50.10190">
    <property type="entry name" value="BRCT domain"/>
    <property type="match status" value="2"/>
</dbReference>
<dbReference type="OrthoDB" id="342264at2759"/>
<dbReference type="EMBL" id="CACTIH010003634">
    <property type="protein sequence ID" value="CAA2979802.1"/>
    <property type="molecule type" value="Genomic_DNA"/>
</dbReference>
<evidence type="ECO:0000256" key="1">
    <source>
        <dbReference type="ARBA" id="ARBA00004123"/>
    </source>
</evidence>
<dbReference type="PROSITE" id="PS50172">
    <property type="entry name" value="BRCT"/>
    <property type="match status" value="1"/>
</dbReference>
<dbReference type="InterPro" id="IPR001357">
    <property type="entry name" value="BRCT_dom"/>
</dbReference>
<comment type="subcellular location">
    <subcellularLocation>
        <location evidence="1">Nucleus</location>
    </subcellularLocation>
</comment>
<accession>A0A8S0RKA4</accession>
<dbReference type="InterPro" id="IPR051579">
    <property type="entry name" value="DDR_Transcriptional_Reg"/>
</dbReference>
<name>A0A8S0RKA4_OLEEU</name>
<evidence type="ECO:0000256" key="4">
    <source>
        <dbReference type="SAM" id="MobiDB-lite"/>
    </source>
</evidence>
<keyword evidence="3" id="KW-0539">Nucleus</keyword>
<dbReference type="AlphaFoldDB" id="A0A8S0RKA4"/>
<dbReference type="PANTHER" id="PTHR23196:SF1">
    <property type="entry name" value="PAX-INTERACTING PROTEIN 1"/>
    <property type="match status" value="1"/>
</dbReference>
<feature type="domain" description="BRCT" evidence="5">
    <location>
        <begin position="911"/>
        <end position="974"/>
    </location>
</feature>
<dbReference type="CDD" id="cd18432">
    <property type="entry name" value="BRCT_PAXIP1_rpt6_like"/>
    <property type="match status" value="1"/>
</dbReference>
<dbReference type="Proteomes" id="UP000594638">
    <property type="component" value="Unassembled WGS sequence"/>
</dbReference>
<dbReference type="GO" id="GO:0006974">
    <property type="term" value="P:DNA damage response"/>
    <property type="evidence" value="ECO:0007669"/>
    <property type="project" value="UniProtKB-KW"/>
</dbReference>
<dbReference type="PANTHER" id="PTHR23196">
    <property type="entry name" value="PAX TRANSCRIPTION ACTIVATION DOMAIN INTERACTING PROTEIN"/>
    <property type="match status" value="1"/>
</dbReference>
<organism evidence="6 7">
    <name type="scientific">Olea europaea subsp. europaea</name>
    <dbReference type="NCBI Taxonomy" id="158383"/>
    <lineage>
        <taxon>Eukaryota</taxon>
        <taxon>Viridiplantae</taxon>
        <taxon>Streptophyta</taxon>
        <taxon>Embryophyta</taxon>
        <taxon>Tracheophyta</taxon>
        <taxon>Spermatophyta</taxon>
        <taxon>Magnoliopsida</taxon>
        <taxon>eudicotyledons</taxon>
        <taxon>Gunneridae</taxon>
        <taxon>Pentapetalae</taxon>
        <taxon>asterids</taxon>
        <taxon>lamiids</taxon>
        <taxon>Lamiales</taxon>
        <taxon>Oleaceae</taxon>
        <taxon>Oleeae</taxon>
        <taxon>Olea</taxon>
    </lineage>
</organism>
<sequence>MENEYQYTVPSDDTVPLGNPKPEFGVFKLGTDTKVLDVPDSLENFEAQTEDDTANEVVLDSDEERGHNNEAMNLVNTVKRKQSTAGYLRRLHNRVCAHSFQHVDSARRTGCNEESNAGHTSLDTGTGYQEQSITINNVLSSTANRNSIPMEGKESHNQALRNVARGSFSEKFLDEKKLSSDKSLDMEIEKDVTYEHRCARYNHMESPESAELSQSRALDFVDHYLSVSDLNLCQNVETKRTNRIKSPASLRSKGTQSLARRVNLGIIDCDSATFDWVGKENANSGSTFLGTTDDMIFGWEGNKSRAASVHQESDIVGLQKKSFLLQSKYQLTGNISSSNNLGTKIICPDEIDKVASNSEVTDENNFIELDEQFGVGQLEQQVQKLGDERDTSEIFDVGFDTQMAVEAMEALRSAPPPTSNADFTCQDFDDTLVNSSEGANKKHKSKNCTYLENDFLGSADKRKPTKRVKRSAKMVYENISCSLDEHFEGQSGAVSPLLPKRKLMMKEPLTEKDLNGRNPGNKENSNCGRAPRTVVQHKEDEFTEKINLKEVRKNKFLLESIGCNSDGQCSKDKSTNPSHAARVSGHYSSVISFEKAEDSIDSSEERTNDIMKSGAPLQRRNMTSFHKDVCKSGVRGNCLKLDSVSCFKDITPPLKHQEKLNLIVGSPLKLNPWIYPRRKRTRHNVPCHSNSNQLPPSMIVHEKNENTCHKVSRKACKKVAGHLVHSREFQFSPERNHFASLTRQHIGDWDCTGFNNNVSATTMVRVPVDLDRSVTLKQSGKLDGGCPIPFVGTSGIMKLDALSNGNSKGFKVYECGKKSKRPRNNPSRSPLMKELVRLGYSESLPDIFAKDVRRRKVAAKACILFSQNLDANILKQQRKVYICHLINILVASNLMLQLTKGRVPTGNFVWQIVARLGFSIASCCSDATHFVTDRFVRTKNMLEAIALGKPVVTHLWLESCGQAGYFIDEKGYILRDDKKEKKIGFSMPVSLTRACQHPLLEGKRVFATPNVKPGIDVIYCLVMAVHGQAVQQLQCAKRKDHGIPDDLLILSCEEDYMMCVPFLEKGASIYSSELLLNGIVIQKLQYERHQLFKEFAETRKTRRS</sequence>
<evidence type="ECO:0000259" key="5">
    <source>
        <dbReference type="PROSITE" id="PS50172"/>
    </source>
</evidence>
<evidence type="ECO:0000313" key="6">
    <source>
        <dbReference type="EMBL" id="CAA2979802.1"/>
    </source>
</evidence>
<dbReference type="SUPFAM" id="SSF52113">
    <property type="entry name" value="BRCT domain"/>
    <property type="match status" value="1"/>
</dbReference>
<evidence type="ECO:0000256" key="2">
    <source>
        <dbReference type="ARBA" id="ARBA00022763"/>
    </source>
</evidence>
<dbReference type="SMART" id="SM00292">
    <property type="entry name" value="BRCT"/>
    <property type="match status" value="1"/>
</dbReference>
<proteinExistence type="predicted"/>
<dbReference type="GO" id="GO:0005634">
    <property type="term" value="C:nucleus"/>
    <property type="evidence" value="ECO:0007669"/>
    <property type="project" value="UniProtKB-SubCell"/>
</dbReference>
<keyword evidence="2" id="KW-0227">DNA damage</keyword>
<comment type="caution">
    <text evidence="6">The sequence shown here is derived from an EMBL/GenBank/DDBJ whole genome shotgun (WGS) entry which is preliminary data.</text>
</comment>
<dbReference type="Gramene" id="OE9A044297T3">
    <property type="protein sequence ID" value="OE9A044297C3"/>
    <property type="gene ID" value="OE9A044297"/>
</dbReference>
<evidence type="ECO:0000256" key="3">
    <source>
        <dbReference type="ARBA" id="ARBA00023242"/>
    </source>
</evidence>
<keyword evidence="7" id="KW-1185">Reference proteome</keyword>